<accession>A0A197KJH9</accession>
<sequence>MAEEQTPSFNNNAYGAYNHDNDDGYGDNDDEDMSSSIMSFDEPDLDDIALQIALMAFHFVLDLDIQDDGHNDYDFVHDYEDVYMPDVVESFDEPDQDDVVSQVDLLTMNGAPNEIIRDNSGIPHQILTRLEKIALLASILVMDNDDDDDYEYVDYAYLYMPDMVEDYEEPDLDEVAL</sequence>
<feature type="compositionally biased region" description="Polar residues" evidence="1">
    <location>
        <begin position="1"/>
        <end position="13"/>
    </location>
</feature>
<protein>
    <submittedName>
        <fullName evidence="2">Uncharacterized protein</fullName>
    </submittedName>
</protein>
<reference evidence="2 3" key="1">
    <citation type="submission" date="2016-05" db="EMBL/GenBank/DDBJ databases">
        <title>Genome sequencing reveals origins of a unique bacterial endosymbiosis in the earliest lineages of terrestrial Fungi.</title>
        <authorList>
            <consortium name="DOE Joint Genome Institute"/>
            <person name="Uehling J."/>
            <person name="Gryganskyi A."/>
            <person name="Hameed K."/>
            <person name="Tschaplinski T."/>
            <person name="Misztal P."/>
            <person name="Wu S."/>
            <person name="Desiro A."/>
            <person name="Vande Pol N."/>
            <person name="Du Z.-Y."/>
            <person name="Zienkiewicz A."/>
            <person name="Zienkiewicz K."/>
            <person name="Morin E."/>
            <person name="Tisserant E."/>
            <person name="Splivallo R."/>
            <person name="Hainaut M."/>
            <person name="Henrissat B."/>
            <person name="Ohm R."/>
            <person name="Kuo A."/>
            <person name="Yan J."/>
            <person name="Lipzen A."/>
            <person name="Nolan M."/>
            <person name="Labutti K."/>
            <person name="Barry K."/>
            <person name="Goldstein A."/>
            <person name="Labbe J."/>
            <person name="Schadt C."/>
            <person name="Tuskan G."/>
            <person name="Grigoriev I."/>
            <person name="Martin F."/>
            <person name="Vilgalys R."/>
            <person name="Bonito G."/>
        </authorList>
    </citation>
    <scope>NUCLEOTIDE SEQUENCE [LARGE SCALE GENOMIC DNA]</scope>
    <source>
        <strain evidence="2 3">AG-77</strain>
    </source>
</reference>
<dbReference type="EMBL" id="KV442011">
    <property type="protein sequence ID" value="OAQ36731.1"/>
    <property type="molecule type" value="Genomic_DNA"/>
</dbReference>
<organism evidence="2 3">
    <name type="scientific">Linnemannia elongata AG-77</name>
    <dbReference type="NCBI Taxonomy" id="1314771"/>
    <lineage>
        <taxon>Eukaryota</taxon>
        <taxon>Fungi</taxon>
        <taxon>Fungi incertae sedis</taxon>
        <taxon>Mucoromycota</taxon>
        <taxon>Mortierellomycotina</taxon>
        <taxon>Mortierellomycetes</taxon>
        <taxon>Mortierellales</taxon>
        <taxon>Mortierellaceae</taxon>
        <taxon>Linnemannia</taxon>
    </lineage>
</organism>
<feature type="region of interest" description="Disordered" evidence="1">
    <location>
        <begin position="1"/>
        <end position="34"/>
    </location>
</feature>
<dbReference type="Proteomes" id="UP000078512">
    <property type="component" value="Unassembled WGS sequence"/>
</dbReference>
<keyword evidence="3" id="KW-1185">Reference proteome</keyword>
<gene>
    <name evidence="2" type="ORF">K457DRAFT_26963</name>
</gene>
<proteinExistence type="predicted"/>
<evidence type="ECO:0000313" key="2">
    <source>
        <dbReference type="EMBL" id="OAQ36731.1"/>
    </source>
</evidence>
<dbReference type="OrthoDB" id="2423755at2759"/>
<evidence type="ECO:0000313" key="3">
    <source>
        <dbReference type="Proteomes" id="UP000078512"/>
    </source>
</evidence>
<name>A0A197KJH9_9FUNG</name>
<dbReference type="AlphaFoldDB" id="A0A197KJH9"/>
<evidence type="ECO:0000256" key="1">
    <source>
        <dbReference type="SAM" id="MobiDB-lite"/>
    </source>
</evidence>
<feature type="compositionally biased region" description="Acidic residues" evidence="1">
    <location>
        <begin position="23"/>
        <end position="33"/>
    </location>
</feature>